<dbReference type="GO" id="GO:0016020">
    <property type="term" value="C:membrane"/>
    <property type="evidence" value="ECO:0007669"/>
    <property type="project" value="UniProtKB-SubCell"/>
</dbReference>
<evidence type="ECO:0000259" key="8">
    <source>
        <dbReference type="PROSITE" id="PS51225"/>
    </source>
</evidence>
<evidence type="ECO:0000256" key="1">
    <source>
        <dbReference type="ARBA" id="ARBA00004141"/>
    </source>
</evidence>
<evidence type="ECO:0000256" key="5">
    <source>
        <dbReference type="PROSITE-ProRule" id="PRU00581"/>
    </source>
</evidence>
<comment type="subcellular location">
    <subcellularLocation>
        <location evidence="1">Membrane</location>
        <topology evidence="1">Multi-pass membrane protein</topology>
    </subcellularLocation>
</comment>
<dbReference type="EMBL" id="JAKKPZ010000001">
    <property type="protein sequence ID" value="KAI1728757.1"/>
    <property type="molecule type" value="Genomic_DNA"/>
</dbReference>
<feature type="transmembrane region" description="Helical" evidence="7">
    <location>
        <begin position="379"/>
        <end position="401"/>
    </location>
</feature>
<feature type="transmembrane region" description="Helical" evidence="7">
    <location>
        <begin position="339"/>
        <end position="359"/>
    </location>
</feature>
<gene>
    <name evidence="9" type="ORF">DdX_00959</name>
</gene>
<keyword evidence="4 5" id="KW-0472">Membrane</keyword>
<dbReference type="InterPro" id="IPR008253">
    <property type="entry name" value="Marvel"/>
</dbReference>
<keyword evidence="10" id="KW-1185">Reference proteome</keyword>
<dbReference type="PROSITE" id="PS51225">
    <property type="entry name" value="MARVEL"/>
    <property type="match status" value="1"/>
</dbReference>
<evidence type="ECO:0000256" key="7">
    <source>
        <dbReference type="SAM" id="Phobius"/>
    </source>
</evidence>
<feature type="transmembrane region" description="Helical" evidence="7">
    <location>
        <begin position="266"/>
        <end position="285"/>
    </location>
</feature>
<reference evidence="9" key="1">
    <citation type="submission" date="2022-01" db="EMBL/GenBank/DDBJ databases">
        <title>Genome Sequence Resource for Two Populations of Ditylenchus destructor, the Migratory Endoparasitic Phytonematode.</title>
        <authorList>
            <person name="Zhang H."/>
            <person name="Lin R."/>
            <person name="Xie B."/>
        </authorList>
    </citation>
    <scope>NUCLEOTIDE SEQUENCE</scope>
    <source>
        <strain evidence="9">BazhouSP</strain>
    </source>
</reference>
<keyword evidence="3 7" id="KW-1133">Transmembrane helix</keyword>
<evidence type="ECO:0000256" key="6">
    <source>
        <dbReference type="SAM" id="MobiDB-lite"/>
    </source>
</evidence>
<dbReference type="Proteomes" id="UP001201812">
    <property type="component" value="Unassembled WGS sequence"/>
</dbReference>
<evidence type="ECO:0000256" key="4">
    <source>
        <dbReference type="ARBA" id="ARBA00023136"/>
    </source>
</evidence>
<feature type="domain" description="MARVEL" evidence="8">
    <location>
        <begin position="260"/>
        <end position="405"/>
    </location>
</feature>
<feature type="region of interest" description="Disordered" evidence="6">
    <location>
        <begin position="135"/>
        <end position="171"/>
    </location>
</feature>
<accession>A0AAD4NEM9</accession>
<organism evidence="9 10">
    <name type="scientific">Ditylenchus destructor</name>
    <dbReference type="NCBI Taxonomy" id="166010"/>
    <lineage>
        <taxon>Eukaryota</taxon>
        <taxon>Metazoa</taxon>
        <taxon>Ecdysozoa</taxon>
        <taxon>Nematoda</taxon>
        <taxon>Chromadorea</taxon>
        <taxon>Rhabditida</taxon>
        <taxon>Tylenchina</taxon>
        <taxon>Tylenchomorpha</taxon>
        <taxon>Sphaerularioidea</taxon>
        <taxon>Anguinidae</taxon>
        <taxon>Anguininae</taxon>
        <taxon>Ditylenchus</taxon>
    </lineage>
</organism>
<feature type="compositionally biased region" description="Polar residues" evidence="6">
    <location>
        <begin position="157"/>
        <end position="168"/>
    </location>
</feature>
<comment type="caution">
    <text evidence="9">The sequence shown here is derived from an EMBL/GenBank/DDBJ whole genome shotgun (WGS) entry which is preliminary data.</text>
</comment>
<evidence type="ECO:0000256" key="2">
    <source>
        <dbReference type="ARBA" id="ARBA00022692"/>
    </source>
</evidence>
<evidence type="ECO:0000256" key="3">
    <source>
        <dbReference type="ARBA" id="ARBA00022989"/>
    </source>
</evidence>
<sequence>MSEWLSPTPYGIIPASELCRSSYIVNTDDGSITKAEKRYPSPPRELPINYAYYMGHRGRSNSIIDNYHSHYYGIAPGDQDNVHRGLPPRPGPSQSFHQKRSRTVPTGRVAEDQLYVPRQRLSRVVPARVESTEYRSYSGPTKRPAPLYKKRRDPRHFSQQETSFTRYKQPSIGPYYESTGVAGLSSTQYFRPPPHVDTLTRSGQPRPYYMPSYSTYPPTAMYPPTPVQYLAGAASAVARKAGGFGAIPSRPDSQYIQERFPILARIAMKFAQLVLGAAIVGLVYGPMRGNSYSNFVTQTNTEWQGLVLGIAIAFAFCALILLLTVFLANTSHCWRQIDALVSGFASILYILATSLEAYYAACYPPNGARINLVCYRPEWIIATCLCFVNLIVYGTDLIMAARTGVNLL</sequence>
<proteinExistence type="predicted"/>
<protein>
    <submittedName>
        <fullName evidence="9">Membrane-associating domain-containing protein</fullName>
    </submittedName>
</protein>
<dbReference type="AlphaFoldDB" id="A0AAD4NEM9"/>
<keyword evidence="2 5" id="KW-0812">Transmembrane</keyword>
<evidence type="ECO:0000313" key="10">
    <source>
        <dbReference type="Proteomes" id="UP001201812"/>
    </source>
</evidence>
<feature type="region of interest" description="Disordered" evidence="6">
    <location>
        <begin position="80"/>
        <end position="105"/>
    </location>
</feature>
<evidence type="ECO:0000313" key="9">
    <source>
        <dbReference type="EMBL" id="KAI1728757.1"/>
    </source>
</evidence>
<name>A0AAD4NEM9_9BILA</name>
<feature type="transmembrane region" description="Helical" evidence="7">
    <location>
        <begin position="305"/>
        <end position="327"/>
    </location>
</feature>